<dbReference type="PANTHER" id="PTHR46172:SF1">
    <property type="entry name" value="DNA POLYMERASE EPSILON SUBUNIT 3"/>
    <property type="match status" value="1"/>
</dbReference>
<dbReference type="OrthoDB" id="1707486at2759"/>
<evidence type="ECO:0000313" key="4">
    <source>
        <dbReference type="Proteomes" id="UP000717585"/>
    </source>
</evidence>
<protein>
    <submittedName>
        <fullName evidence="3">DNA polymerase epsilon subunit D, POLE3</fullName>
    </submittedName>
</protein>
<proteinExistence type="predicted"/>
<comment type="subcellular location">
    <subcellularLocation>
        <location evidence="1">Nucleus</location>
    </subcellularLocation>
</comment>
<dbReference type="GO" id="GO:0006272">
    <property type="term" value="P:leading strand elongation"/>
    <property type="evidence" value="ECO:0007669"/>
    <property type="project" value="TreeGrafter"/>
</dbReference>
<keyword evidence="2" id="KW-0539">Nucleus</keyword>
<name>A0A8J6BBM6_9EUKA</name>
<dbReference type="SUPFAM" id="SSF47113">
    <property type="entry name" value="Histone-fold"/>
    <property type="match status" value="1"/>
</dbReference>
<comment type="caution">
    <text evidence="3">The sequence shown here is derived from an EMBL/GenBank/DDBJ whole genome shotgun (WGS) entry which is preliminary data.</text>
</comment>
<dbReference type="EMBL" id="JAHDYR010000002">
    <property type="protein sequence ID" value="KAG9397379.1"/>
    <property type="molecule type" value="Genomic_DNA"/>
</dbReference>
<evidence type="ECO:0000256" key="2">
    <source>
        <dbReference type="ARBA" id="ARBA00023242"/>
    </source>
</evidence>
<sequence>MSAEKGAEATKTADSAAKMREYPLATVTKHLVKPCLPEGTNLQKDASLALHRASFMFVSYLGIMAQDAMPAKVKTMKPEHILNVLKELELEFMLPELNEFAENLAETRAAKQGIQKEPTGDEKLASLLEKTGITLPDVSDIHLPGEEADVEM</sequence>
<keyword evidence="4" id="KW-1185">Reference proteome</keyword>
<dbReference type="GO" id="GO:0008623">
    <property type="term" value="C:CHRAC"/>
    <property type="evidence" value="ECO:0007669"/>
    <property type="project" value="TreeGrafter"/>
</dbReference>
<dbReference type="GO" id="GO:0031490">
    <property type="term" value="F:chromatin DNA binding"/>
    <property type="evidence" value="ECO:0007669"/>
    <property type="project" value="TreeGrafter"/>
</dbReference>
<dbReference type="Proteomes" id="UP000717585">
    <property type="component" value="Unassembled WGS sequence"/>
</dbReference>
<dbReference type="AlphaFoldDB" id="A0A8J6BBM6"/>
<gene>
    <name evidence="3" type="ORF">J8273_0864</name>
</gene>
<dbReference type="InterPro" id="IPR009072">
    <property type="entry name" value="Histone-fold"/>
</dbReference>
<dbReference type="InterPro" id="IPR051377">
    <property type="entry name" value="DNA_Pol-Epsilon_Subunit"/>
</dbReference>
<accession>A0A8J6BBM6</accession>
<dbReference type="GO" id="GO:0046982">
    <property type="term" value="F:protein heterodimerization activity"/>
    <property type="evidence" value="ECO:0007669"/>
    <property type="project" value="InterPro"/>
</dbReference>
<evidence type="ECO:0000313" key="3">
    <source>
        <dbReference type="EMBL" id="KAG9397379.1"/>
    </source>
</evidence>
<organism evidence="3 4">
    <name type="scientific">Carpediemonas membranifera</name>
    <dbReference type="NCBI Taxonomy" id="201153"/>
    <lineage>
        <taxon>Eukaryota</taxon>
        <taxon>Metamonada</taxon>
        <taxon>Carpediemonas-like organisms</taxon>
        <taxon>Carpediemonas</taxon>
    </lineage>
</organism>
<dbReference type="CDD" id="cd22928">
    <property type="entry name" value="HFD_POLE3_DPB4"/>
    <property type="match status" value="1"/>
</dbReference>
<dbReference type="GO" id="GO:0006974">
    <property type="term" value="P:DNA damage response"/>
    <property type="evidence" value="ECO:0007669"/>
    <property type="project" value="TreeGrafter"/>
</dbReference>
<reference evidence="3" key="1">
    <citation type="submission" date="2021-05" db="EMBL/GenBank/DDBJ databases">
        <title>A free-living protist that lacks canonical eukaryotic 1 DNA replication and segregation systems.</title>
        <authorList>
            <person name="Salas-Leiva D.E."/>
            <person name="Tromer E.C."/>
            <person name="Curtis B.A."/>
            <person name="Jerlstrom-Hultqvist J."/>
            <person name="Kolisko M."/>
            <person name="Yi Z."/>
            <person name="Salas-Leiva J.S."/>
            <person name="Gallot-Lavallee L."/>
            <person name="Kops G.J.P.L."/>
            <person name="Archibald J.M."/>
            <person name="Simpson A.G.B."/>
            <person name="Roger A.J."/>
        </authorList>
    </citation>
    <scope>NUCLEOTIDE SEQUENCE</scope>
    <source>
        <strain evidence="3">BICM</strain>
    </source>
</reference>
<dbReference type="GO" id="GO:0031507">
    <property type="term" value="P:heterochromatin formation"/>
    <property type="evidence" value="ECO:0007669"/>
    <property type="project" value="TreeGrafter"/>
</dbReference>
<dbReference type="Gene3D" id="1.10.20.10">
    <property type="entry name" value="Histone, subunit A"/>
    <property type="match status" value="1"/>
</dbReference>
<dbReference type="PANTHER" id="PTHR46172">
    <property type="entry name" value="DNA POLYMERASE EPSILON SUBUNIT 3"/>
    <property type="match status" value="1"/>
</dbReference>
<dbReference type="GO" id="GO:0008622">
    <property type="term" value="C:epsilon DNA polymerase complex"/>
    <property type="evidence" value="ECO:0007669"/>
    <property type="project" value="TreeGrafter"/>
</dbReference>
<evidence type="ECO:0000256" key="1">
    <source>
        <dbReference type="ARBA" id="ARBA00004123"/>
    </source>
</evidence>